<accession>A0A699ZTX1</accession>
<organism evidence="1 2">
    <name type="scientific">Haematococcus lacustris</name>
    <name type="common">Green alga</name>
    <name type="synonym">Haematococcus pluvialis</name>
    <dbReference type="NCBI Taxonomy" id="44745"/>
    <lineage>
        <taxon>Eukaryota</taxon>
        <taxon>Viridiplantae</taxon>
        <taxon>Chlorophyta</taxon>
        <taxon>core chlorophytes</taxon>
        <taxon>Chlorophyceae</taxon>
        <taxon>CS clade</taxon>
        <taxon>Chlamydomonadales</taxon>
        <taxon>Haematococcaceae</taxon>
        <taxon>Haematococcus</taxon>
    </lineage>
</organism>
<name>A0A699ZTX1_HAELA</name>
<dbReference type="AlphaFoldDB" id="A0A699ZTX1"/>
<protein>
    <submittedName>
        <fullName evidence="1">Uncharacterized protein</fullName>
    </submittedName>
</protein>
<proteinExistence type="predicted"/>
<dbReference type="Proteomes" id="UP000485058">
    <property type="component" value="Unassembled WGS sequence"/>
</dbReference>
<dbReference type="EMBL" id="BLLF01003096">
    <property type="protein sequence ID" value="GFH26337.1"/>
    <property type="molecule type" value="Genomic_DNA"/>
</dbReference>
<sequence>MPTIQAISALQGLASFVPPPPPSTLVQ</sequence>
<reference evidence="1 2" key="1">
    <citation type="submission" date="2020-02" db="EMBL/GenBank/DDBJ databases">
        <title>Draft genome sequence of Haematococcus lacustris strain NIES-144.</title>
        <authorList>
            <person name="Morimoto D."/>
            <person name="Nakagawa S."/>
            <person name="Yoshida T."/>
            <person name="Sawayama S."/>
        </authorList>
    </citation>
    <scope>NUCLEOTIDE SEQUENCE [LARGE SCALE GENOMIC DNA]</scope>
    <source>
        <strain evidence="1 2">NIES-144</strain>
    </source>
</reference>
<evidence type="ECO:0000313" key="1">
    <source>
        <dbReference type="EMBL" id="GFH26337.1"/>
    </source>
</evidence>
<gene>
    <name evidence="1" type="ORF">HaLaN_24471</name>
</gene>
<feature type="non-terminal residue" evidence="1">
    <location>
        <position position="27"/>
    </location>
</feature>
<keyword evidence="2" id="KW-1185">Reference proteome</keyword>
<comment type="caution">
    <text evidence="1">The sequence shown here is derived from an EMBL/GenBank/DDBJ whole genome shotgun (WGS) entry which is preliminary data.</text>
</comment>
<evidence type="ECO:0000313" key="2">
    <source>
        <dbReference type="Proteomes" id="UP000485058"/>
    </source>
</evidence>